<feature type="non-terminal residue" evidence="1">
    <location>
        <position position="1"/>
    </location>
</feature>
<organism evidence="1">
    <name type="scientific">marine sediment metagenome</name>
    <dbReference type="NCBI Taxonomy" id="412755"/>
    <lineage>
        <taxon>unclassified sequences</taxon>
        <taxon>metagenomes</taxon>
        <taxon>ecological metagenomes</taxon>
    </lineage>
</organism>
<name>X0ZFT4_9ZZZZ</name>
<evidence type="ECO:0000313" key="1">
    <source>
        <dbReference type="EMBL" id="GAG59193.1"/>
    </source>
</evidence>
<dbReference type="EMBL" id="BART01008865">
    <property type="protein sequence ID" value="GAG59193.1"/>
    <property type="molecule type" value="Genomic_DNA"/>
</dbReference>
<protein>
    <submittedName>
        <fullName evidence="1">Uncharacterized protein</fullName>
    </submittedName>
</protein>
<sequence>YQLNISGENKSITITMLPEFAFAREEGGHPLLWPVTRNARPLDLVMSSISQLTPEKMEIVRILLDDICSGIGIPYAFLVEEPKTFLNTFGLRNVLNMFKHKNEYIRRSVEFGLIQLARQLGSTDESIEVHWNDDWCSGEEYGSAYQIFKAHNIDLVTLRQEELSAAKLAYENSFISRQTYNEKLKYFI</sequence>
<accession>X0ZFT4</accession>
<comment type="caution">
    <text evidence="1">The sequence shown here is derived from an EMBL/GenBank/DDBJ whole genome shotgun (WGS) entry which is preliminary data.</text>
</comment>
<gene>
    <name evidence="1" type="ORF">S01H4_19819</name>
</gene>
<proteinExistence type="predicted"/>
<dbReference type="AlphaFoldDB" id="X0ZFT4"/>
<reference evidence="1" key="1">
    <citation type="journal article" date="2014" name="Front. Microbiol.">
        <title>High frequency of phylogenetically diverse reductive dehalogenase-homologous genes in deep subseafloor sedimentary metagenomes.</title>
        <authorList>
            <person name="Kawai M."/>
            <person name="Futagami T."/>
            <person name="Toyoda A."/>
            <person name="Takaki Y."/>
            <person name="Nishi S."/>
            <person name="Hori S."/>
            <person name="Arai W."/>
            <person name="Tsubouchi T."/>
            <person name="Morono Y."/>
            <person name="Uchiyama I."/>
            <person name="Ito T."/>
            <person name="Fujiyama A."/>
            <person name="Inagaki F."/>
            <person name="Takami H."/>
        </authorList>
    </citation>
    <scope>NUCLEOTIDE SEQUENCE</scope>
    <source>
        <strain evidence="1">Expedition CK06-06</strain>
    </source>
</reference>